<keyword evidence="1" id="KW-0812">Transmembrane</keyword>
<evidence type="ECO:0000313" key="5">
    <source>
        <dbReference type="Proteomes" id="UP000246004"/>
    </source>
</evidence>
<protein>
    <submittedName>
        <fullName evidence="2">Uncharacterized protein</fullName>
    </submittedName>
</protein>
<evidence type="ECO:0000313" key="4">
    <source>
        <dbReference type="Proteomes" id="UP000217528"/>
    </source>
</evidence>
<proteinExistence type="predicted"/>
<feature type="transmembrane region" description="Helical" evidence="1">
    <location>
        <begin position="96"/>
        <end position="119"/>
    </location>
</feature>
<dbReference type="OrthoDB" id="82580at2157"/>
<feature type="transmembrane region" description="Helical" evidence="1">
    <location>
        <begin position="7"/>
        <end position="27"/>
    </location>
</feature>
<name>A0A2A2HBW9_9EURY</name>
<sequence>MIKLDYLTSILMGLFIGSFILFIARLLSYPICGIILAIIIAPLVAAFLYNPSNKKKANHRSLRCTASSMLLCFIFSIILATYYIPQFNTLLGSADISASMSLIIIIAFTIIGGFLIGSIGGSIGATMRNIVSVITFERK</sequence>
<feature type="transmembrane region" description="Helical" evidence="1">
    <location>
        <begin position="33"/>
        <end position="50"/>
    </location>
</feature>
<dbReference type="RefSeq" id="WP_095609023.1">
    <property type="nucleotide sequence ID" value="NZ_CAUHCB010000013.1"/>
</dbReference>
<comment type="caution">
    <text evidence="2">The sequence shown here is derived from an EMBL/GenBank/DDBJ whole genome shotgun (WGS) entry which is preliminary data.</text>
</comment>
<evidence type="ECO:0000313" key="2">
    <source>
        <dbReference type="EMBL" id="PAV06848.1"/>
    </source>
</evidence>
<dbReference type="AlphaFoldDB" id="A0A2A2HBW9"/>
<evidence type="ECO:0000313" key="3">
    <source>
        <dbReference type="EMBL" id="PWL08600.1"/>
    </source>
</evidence>
<reference evidence="2 4" key="2">
    <citation type="journal article" date="2017" name="BMC Genomics">
        <title>Genomic analysis of methanogenic archaea reveals a shift towards energy conservation.</title>
        <authorList>
            <person name="Gilmore S.P."/>
            <person name="Henske J.K."/>
            <person name="Sexton J.A."/>
            <person name="Solomon K.V."/>
            <person name="Seppala S."/>
            <person name="Yoo J.I."/>
            <person name="Huyett L.M."/>
            <person name="Pressman A."/>
            <person name="Cogan J.Z."/>
            <person name="Kivenson V."/>
            <person name="Peng X."/>
            <person name="Tan Y."/>
            <person name="Valentine D.L."/>
            <person name="O'Malley M.A."/>
        </authorList>
    </citation>
    <scope>NUCLEOTIDE SEQUENCE [LARGE SCALE GENOMIC DNA]</scope>
    <source>
        <strain evidence="2 4">1R-7</strain>
    </source>
</reference>
<evidence type="ECO:0000256" key="1">
    <source>
        <dbReference type="SAM" id="Phobius"/>
    </source>
</evidence>
<reference evidence="3 5" key="1">
    <citation type="submission" date="2016-04" db="EMBL/GenBank/DDBJ databases">
        <title>Genome sequence of Methanosphaera cuniculi DSM 4103.</title>
        <authorList>
            <person name="Poehlein A."/>
            <person name="Seedorf H."/>
            <person name="Daniel R."/>
        </authorList>
    </citation>
    <scope>NUCLEOTIDE SEQUENCE [LARGE SCALE GENOMIC DNA]</scope>
    <source>
        <strain evidence="3 5">DSM 4103</strain>
    </source>
</reference>
<dbReference type="Proteomes" id="UP000217528">
    <property type="component" value="Unassembled WGS sequence"/>
</dbReference>
<feature type="transmembrane region" description="Helical" evidence="1">
    <location>
        <begin position="62"/>
        <end position="84"/>
    </location>
</feature>
<dbReference type="EMBL" id="LWMS01000010">
    <property type="protein sequence ID" value="PWL08600.1"/>
    <property type="molecule type" value="Genomic_DNA"/>
</dbReference>
<dbReference type="EMBL" id="LMVN01000024">
    <property type="protein sequence ID" value="PAV06848.1"/>
    <property type="molecule type" value="Genomic_DNA"/>
</dbReference>
<gene>
    <name evidence="2" type="ORF">ASJ82_06925</name>
    <name evidence="3" type="ORF">MSCUN_03120</name>
</gene>
<organism evidence="2 4">
    <name type="scientific">Methanosphaera cuniculi</name>
    <dbReference type="NCBI Taxonomy" id="1077256"/>
    <lineage>
        <taxon>Archaea</taxon>
        <taxon>Methanobacteriati</taxon>
        <taxon>Methanobacteriota</taxon>
        <taxon>Methanomada group</taxon>
        <taxon>Methanobacteria</taxon>
        <taxon>Methanobacteriales</taxon>
        <taxon>Methanobacteriaceae</taxon>
        <taxon>Methanosphaera</taxon>
    </lineage>
</organism>
<accession>A0A2A2HBW9</accession>
<keyword evidence="1" id="KW-1133">Transmembrane helix</keyword>
<keyword evidence="4" id="KW-1185">Reference proteome</keyword>
<dbReference type="Proteomes" id="UP000246004">
    <property type="component" value="Unassembled WGS sequence"/>
</dbReference>
<keyword evidence="1" id="KW-0472">Membrane</keyword>